<accession>A0ABR1WQC3</accession>
<dbReference type="RefSeq" id="XP_066670249.1">
    <property type="nucleotide sequence ID" value="XM_066811326.1"/>
</dbReference>
<evidence type="ECO:0000313" key="2">
    <source>
        <dbReference type="Proteomes" id="UP001433268"/>
    </source>
</evidence>
<keyword evidence="2" id="KW-1185">Reference proteome</keyword>
<organism evidence="1 2">
    <name type="scientific">Apiospora hydei</name>
    <dbReference type="NCBI Taxonomy" id="1337664"/>
    <lineage>
        <taxon>Eukaryota</taxon>
        <taxon>Fungi</taxon>
        <taxon>Dikarya</taxon>
        <taxon>Ascomycota</taxon>
        <taxon>Pezizomycotina</taxon>
        <taxon>Sordariomycetes</taxon>
        <taxon>Xylariomycetidae</taxon>
        <taxon>Amphisphaeriales</taxon>
        <taxon>Apiosporaceae</taxon>
        <taxon>Apiospora</taxon>
    </lineage>
</organism>
<evidence type="ECO:0000313" key="1">
    <source>
        <dbReference type="EMBL" id="KAK8085740.1"/>
    </source>
</evidence>
<sequence length="101" mass="11498">MADSSLFAVKIFLRRPEVDVQSWQADLAEADHENSKTTETIIRILTLLGSRRDPAVFRNTEIAVHIGPGYQNQGAIDWSLNWAFAYAGMHRVALSFFDKRF</sequence>
<dbReference type="GeneID" id="92044386"/>
<protein>
    <submittedName>
        <fullName evidence="1">Uncharacterized protein</fullName>
    </submittedName>
</protein>
<proteinExistence type="predicted"/>
<name>A0ABR1WQC3_9PEZI</name>
<dbReference type="EMBL" id="JAQQWN010000005">
    <property type="protein sequence ID" value="KAK8085740.1"/>
    <property type="molecule type" value="Genomic_DNA"/>
</dbReference>
<comment type="caution">
    <text evidence="1">The sequence shown here is derived from an EMBL/GenBank/DDBJ whole genome shotgun (WGS) entry which is preliminary data.</text>
</comment>
<reference evidence="1 2" key="1">
    <citation type="submission" date="2023-01" db="EMBL/GenBank/DDBJ databases">
        <title>Analysis of 21 Apiospora genomes using comparative genomics revels a genus with tremendous synthesis potential of carbohydrate active enzymes and secondary metabolites.</title>
        <authorList>
            <person name="Sorensen T."/>
        </authorList>
    </citation>
    <scope>NUCLEOTIDE SEQUENCE [LARGE SCALE GENOMIC DNA]</scope>
    <source>
        <strain evidence="1 2">CBS 114990</strain>
    </source>
</reference>
<gene>
    <name evidence="1" type="ORF">PG997_007011</name>
</gene>
<dbReference type="Proteomes" id="UP001433268">
    <property type="component" value="Unassembled WGS sequence"/>
</dbReference>